<reference evidence="2 3" key="1">
    <citation type="submission" date="2023-07" db="EMBL/GenBank/DDBJ databases">
        <title>Comparative genomics of wheat-associated soil bacteria to identify genetic determinants of phenazine resistance.</title>
        <authorList>
            <person name="Mouncey N."/>
        </authorList>
    </citation>
    <scope>NUCLEOTIDE SEQUENCE [LARGE SCALE GENOMIC DNA]</scope>
    <source>
        <strain evidence="2 3">V2I4</strain>
    </source>
</reference>
<evidence type="ECO:0000256" key="1">
    <source>
        <dbReference type="SAM" id="MobiDB-lite"/>
    </source>
</evidence>
<name>A0ABU0TBC5_9ACTN</name>
<dbReference type="Proteomes" id="UP001230328">
    <property type="component" value="Unassembled WGS sequence"/>
</dbReference>
<feature type="region of interest" description="Disordered" evidence="1">
    <location>
        <begin position="1"/>
        <end position="84"/>
    </location>
</feature>
<evidence type="ECO:0000313" key="3">
    <source>
        <dbReference type="Proteomes" id="UP001230328"/>
    </source>
</evidence>
<proteinExistence type="predicted"/>
<comment type="caution">
    <text evidence="2">The sequence shown here is derived from an EMBL/GenBank/DDBJ whole genome shotgun (WGS) entry which is preliminary data.</text>
</comment>
<dbReference type="EMBL" id="JAUSZI010000002">
    <property type="protein sequence ID" value="MDQ1033111.1"/>
    <property type="molecule type" value="Genomic_DNA"/>
</dbReference>
<accession>A0ABU0TBC5</accession>
<feature type="compositionally biased region" description="Low complexity" evidence="1">
    <location>
        <begin position="56"/>
        <end position="65"/>
    </location>
</feature>
<feature type="compositionally biased region" description="Low complexity" evidence="1">
    <location>
        <begin position="26"/>
        <end position="37"/>
    </location>
</feature>
<feature type="compositionally biased region" description="Polar residues" evidence="1">
    <location>
        <begin position="75"/>
        <end position="84"/>
    </location>
</feature>
<evidence type="ECO:0000313" key="2">
    <source>
        <dbReference type="EMBL" id="MDQ1033111.1"/>
    </source>
</evidence>
<sequence>MAPTTDAAEAEGPGAGGRWGGGGVGVTRRAAVNAARAVPRRSPPGVGGSGGRRAARSATAWRSPANPVKQHEVSQQRGSQGATG</sequence>
<feature type="compositionally biased region" description="Gly residues" evidence="1">
    <location>
        <begin position="13"/>
        <end position="25"/>
    </location>
</feature>
<protein>
    <submittedName>
        <fullName evidence="2">Uncharacterized protein</fullName>
    </submittedName>
</protein>
<gene>
    <name evidence="2" type="ORF">QF035_010693</name>
</gene>
<keyword evidence="3" id="KW-1185">Reference proteome</keyword>
<organism evidence="2 3">
    <name type="scientific">Streptomyces umbrinus</name>
    <dbReference type="NCBI Taxonomy" id="67370"/>
    <lineage>
        <taxon>Bacteria</taxon>
        <taxon>Bacillati</taxon>
        <taxon>Actinomycetota</taxon>
        <taxon>Actinomycetes</taxon>
        <taxon>Kitasatosporales</taxon>
        <taxon>Streptomycetaceae</taxon>
        <taxon>Streptomyces</taxon>
        <taxon>Streptomyces phaeochromogenes group</taxon>
    </lineage>
</organism>